<keyword evidence="3" id="KW-0804">Transcription</keyword>
<feature type="compositionally biased region" description="Basic and acidic residues" evidence="5">
    <location>
        <begin position="496"/>
        <end position="512"/>
    </location>
</feature>
<feature type="region of interest" description="Disordered" evidence="5">
    <location>
        <begin position="703"/>
        <end position="741"/>
    </location>
</feature>
<dbReference type="eggNOG" id="ENOG502QQVN">
    <property type="taxonomic scope" value="Eukaryota"/>
</dbReference>
<dbReference type="PANTHER" id="PTHR13859">
    <property type="entry name" value="ATROPHIN-RELATED"/>
    <property type="match status" value="1"/>
</dbReference>
<feature type="compositionally biased region" description="Polar residues" evidence="5">
    <location>
        <begin position="658"/>
        <end position="668"/>
    </location>
</feature>
<feature type="compositionally biased region" description="Basic and acidic residues" evidence="5">
    <location>
        <begin position="804"/>
        <end position="815"/>
    </location>
</feature>
<dbReference type="OMA" id="FRSCNEE"/>
<dbReference type="Pfam" id="PF25826">
    <property type="entry name" value="DUF7952"/>
    <property type="match status" value="1"/>
</dbReference>
<dbReference type="Gramene" id="ERN16975">
    <property type="protein sequence ID" value="ERN16975"/>
    <property type="gene ID" value="AMTR_s00057p00203610"/>
</dbReference>
<dbReference type="InterPro" id="IPR057712">
    <property type="entry name" value="DUF7952"/>
</dbReference>
<evidence type="ECO:0000256" key="3">
    <source>
        <dbReference type="ARBA" id="ARBA00023163"/>
    </source>
</evidence>
<dbReference type="PANTHER" id="PTHR13859:SF11">
    <property type="entry name" value="GRUNGE, ISOFORM J"/>
    <property type="match status" value="1"/>
</dbReference>
<evidence type="ECO:0000256" key="5">
    <source>
        <dbReference type="SAM" id="MobiDB-lite"/>
    </source>
</evidence>
<dbReference type="KEGG" id="atr:18445307"/>
<evidence type="ECO:0000313" key="8">
    <source>
        <dbReference type="Proteomes" id="UP000017836"/>
    </source>
</evidence>
<dbReference type="GO" id="GO:0005634">
    <property type="term" value="C:nucleus"/>
    <property type="evidence" value="ECO:0000318"/>
    <property type="project" value="GO_Central"/>
</dbReference>
<feature type="compositionally biased region" description="Polar residues" evidence="5">
    <location>
        <begin position="788"/>
        <end position="801"/>
    </location>
</feature>
<dbReference type="STRING" id="13333.U5D413"/>
<gene>
    <name evidence="7" type="ORF">AMTR_s00057p00203610</name>
</gene>
<comment type="subcellular location">
    <subcellularLocation>
        <location evidence="1">Nucleus</location>
    </subcellularLocation>
</comment>
<dbReference type="EMBL" id="KI392405">
    <property type="protein sequence ID" value="ERN16975.1"/>
    <property type="molecule type" value="Genomic_DNA"/>
</dbReference>
<feature type="region of interest" description="Disordered" evidence="5">
    <location>
        <begin position="839"/>
        <end position="902"/>
    </location>
</feature>
<dbReference type="FunFam" id="1.10.10.60:FF:000374">
    <property type="entry name" value="Arginine-glutamic acid dipeptide repeat protein"/>
    <property type="match status" value="1"/>
</dbReference>
<evidence type="ECO:0000259" key="6">
    <source>
        <dbReference type="PROSITE" id="PS51293"/>
    </source>
</evidence>
<feature type="region of interest" description="Disordered" evidence="5">
    <location>
        <begin position="496"/>
        <end position="520"/>
    </location>
</feature>
<feature type="region of interest" description="Disordered" evidence="5">
    <location>
        <begin position="781"/>
        <end position="825"/>
    </location>
</feature>
<feature type="domain" description="SANT" evidence="6">
    <location>
        <begin position="223"/>
        <end position="274"/>
    </location>
</feature>
<feature type="compositionally biased region" description="Basic residues" evidence="5">
    <location>
        <begin position="855"/>
        <end position="866"/>
    </location>
</feature>
<accession>U5D413</accession>
<dbReference type="InterPro" id="IPR056067">
    <property type="entry name" value="DUF7650"/>
</dbReference>
<sequence length="939" mass="105059">MEPIDSGFLFFGTQFSCDVAEHLMEIQGEMMTPEYAEGENQHHSVQTYRRRTRGSQELISSPLEGSVKDLPLMGSLHEMHSADLDVGEDCIDDILSPGSPCTSGVYGDPQVQPRVGEQYQVEAPPLTPESDRVSELVHNGTVATVAKHSDCSMAIGLAIPIMWISGEADGYKRHKESSCQELVHIVDQKNSQNDANGNEKSIVGGNSDMVCLSLTSWHLVPGTHGGSWNKLEQDSFLLGLYIFGKNLVQVRRFVESKEMGDILSYYYGKFYRSDAHRRWAECRKIRSRKCIHGQRIFTGWRQQEILARLLPHTTEESGNTLIEVSKSFGEGRVSLEEYVSALKNTIGLRQLVDAIGIGKGKQDLTGILMEPIRTNQPGPTRSEIPVGKACSSLSSKDIIKFLTGDFRLSKARSNDLFWEAVWPRLLAKGWHSEQPKNQGYVGSKHPLVFLTPGIKKFSRRRLVKNVDYFDSVSDVLNKVALEPGLLELEVDGSKGNKPKEEYAWEPDIKPEQNENGSSNQNRHCYLRPRLPKCNLELPQFTVVDTSLARKGERFKVREMRSLPADTIMNSLTSLSRETTDGDSSDEQVEEIDSVQILQKSQESPLRDKFANEKSGETMMEIDQNINVHLHENEQESTPVSEENQEEQVRETKTPMLPCSNSDQTNSFVPSPKRQKISPCVSNDRGDGFSGECKIKKQEFFSRSNSCEVSPSKAKESSASLQKMHTPSSVQASPDNSGTIANCLDNASETERIQPPRALIDLNIPLDIESGEALVPQVADSHDELNPQPEANFSNSEFNRNPNDVVKEEKPTENVRRQSTRNRPLTTRALEALACGYLNTKRRARNSDKTDTNKTLGRKTSTRRRRREAQDRAPVVESEKEEASDKDMKVELEDEECSSSKNTAVVVSQIRSERRGSHGLLGVVPNYQTEISTGKDGRSD</sequence>
<reference evidence="8" key="1">
    <citation type="journal article" date="2013" name="Science">
        <title>The Amborella genome and the evolution of flowering plants.</title>
        <authorList>
            <consortium name="Amborella Genome Project"/>
        </authorList>
    </citation>
    <scope>NUCLEOTIDE SEQUENCE [LARGE SCALE GENOMIC DNA]</scope>
</reference>
<dbReference type="Proteomes" id="UP000017836">
    <property type="component" value="Unassembled WGS sequence"/>
</dbReference>
<dbReference type="GO" id="GO:0003714">
    <property type="term" value="F:transcription corepressor activity"/>
    <property type="evidence" value="ECO:0000318"/>
    <property type="project" value="GO_Central"/>
</dbReference>
<dbReference type="AlphaFoldDB" id="U5D413"/>
<keyword evidence="4" id="KW-0539">Nucleus</keyword>
<protein>
    <recommendedName>
        <fullName evidence="6">SANT domain-containing protein</fullName>
    </recommendedName>
</protein>
<dbReference type="Pfam" id="PF24662">
    <property type="entry name" value="DUF7650"/>
    <property type="match status" value="1"/>
</dbReference>
<proteinExistence type="predicted"/>
<evidence type="ECO:0000256" key="2">
    <source>
        <dbReference type="ARBA" id="ARBA00023015"/>
    </source>
</evidence>
<keyword evidence="2" id="KW-0805">Transcription regulation</keyword>
<feature type="region of interest" description="Disordered" evidence="5">
    <location>
        <begin position="632"/>
        <end position="687"/>
    </location>
</feature>
<evidence type="ECO:0000256" key="1">
    <source>
        <dbReference type="ARBA" id="ARBA00004123"/>
    </source>
</evidence>
<evidence type="ECO:0000256" key="4">
    <source>
        <dbReference type="ARBA" id="ARBA00023242"/>
    </source>
</evidence>
<organism evidence="7 8">
    <name type="scientific">Amborella trichopoda</name>
    <dbReference type="NCBI Taxonomy" id="13333"/>
    <lineage>
        <taxon>Eukaryota</taxon>
        <taxon>Viridiplantae</taxon>
        <taxon>Streptophyta</taxon>
        <taxon>Embryophyta</taxon>
        <taxon>Tracheophyta</taxon>
        <taxon>Spermatophyta</taxon>
        <taxon>Magnoliopsida</taxon>
        <taxon>Amborellales</taxon>
        <taxon>Amborellaceae</taxon>
        <taxon>Amborella</taxon>
    </lineage>
</organism>
<dbReference type="OrthoDB" id="1634742at2759"/>
<dbReference type="InterPro" id="IPR017884">
    <property type="entry name" value="SANT_dom"/>
</dbReference>
<evidence type="ECO:0000313" key="7">
    <source>
        <dbReference type="EMBL" id="ERN16975.1"/>
    </source>
</evidence>
<keyword evidence="8" id="KW-1185">Reference proteome</keyword>
<dbReference type="PROSITE" id="PS51293">
    <property type="entry name" value="SANT"/>
    <property type="match status" value="1"/>
</dbReference>
<name>U5D413_AMBTC</name>
<dbReference type="HOGENOM" id="CLU_015616_0_0_1"/>
<feature type="compositionally biased region" description="Basic and acidic residues" evidence="5">
    <location>
        <begin position="876"/>
        <end position="890"/>
    </location>
</feature>
<feature type="compositionally biased region" description="Polar residues" evidence="5">
    <location>
        <begin position="716"/>
        <end position="739"/>
    </location>
</feature>